<dbReference type="Pfam" id="PF00015">
    <property type="entry name" value="MCPsignal"/>
    <property type="match status" value="1"/>
</dbReference>
<dbReference type="OrthoDB" id="9807021at2"/>
<comment type="caution">
    <text evidence="4">The sequence shown here is derived from an EMBL/GenBank/DDBJ whole genome shotgun (WGS) entry which is preliminary data.</text>
</comment>
<name>A0A081L6N7_9BACI</name>
<dbReference type="eggNOG" id="COG0840">
    <property type="taxonomic scope" value="Bacteria"/>
</dbReference>
<proteinExistence type="predicted"/>
<dbReference type="SMART" id="SM00283">
    <property type="entry name" value="MA"/>
    <property type="match status" value="1"/>
</dbReference>
<evidence type="ECO:0000259" key="3">
    <source>
        <dbReference type="PROSITE" id="PS50111"/>
    </source>
</evidence>
<evidence type="ECO:0000256" key="2">
    <source>
        <dbReference type="PROSITE-ProRule" id="PRU00284"/>
    </source>
</evidence>
<gene>
    <name evidence="4" type="ORF">BA70_14470</name>
</gene>
<dbReference type="PANTHER" id="PTHR32089:SF112">
    <property type="entry name" value="LYSOZYME-LIKE PROTEIN-RELATED"/>
    <property type="match status" value="1"/>
</dbReference>
<evidence type="ECO:0000313" key="4">
    <source>
        <dbReference type="EMBL" id="KEP24913.1"/>
    </source>
</evidence>
<dbReference type="Gene3D" id="1.10.287.950">
    <property type="entry name" value="Methyl-accepting chemotaxis protein"/>
    <property type="match status" value="1"/>
</dbReference>
<accession>A0A081L6N7</accession>
<dbReference type="GO" id="GO:0016020">
    <property type="term" value="C:membrane"/>
    <property type="evidence" value="ECO:0007669"/>
    <property type="project" value="InterPro"/>
</dbReference>
<dbReference type="SUPFAM" id="SSF58104">
    <property type="entry name" value="Methyl-accepting chemotaxis protein (MCP) signaling domain"/>
    <property type="match status" value="1"/>
</dbReference>
<keyword evidence="1 2" id="KW-0807">Transducer</keyword>
<sequence length="276" mass="30581">MNRLDYYVEMAHLLRKVLDESILFGITDREKVLCYYPSNTIDFGIKVGDALNPDDQNAATTLKGQEYDGHLPESLYGYEVAVKGYPIFDEDRKVIGSFLVAFSHHREKKLSGYMEHINKVAKELQGGIEQIAAHSQELAATSLEISEQAGRAEEKSANIEEVVKTIGGIARQTNLLGLNAAIEAARAGENGKGFAVVADEVRKLSDGSKEAAETINIFLKEIQDSIGTLSENISQVSSSTNEQAKQVTDFTKIIESLNEFKEEMNQFIEEIKQDTK</sequence>
<dbReference type="AlphaFoldDB" id="A0A081L6N7"/>
<keyword evidence="5" id="KW-1185">Reference proteome</keyword>
<evidence type="ECO:0000313" key="5">
    <source>
        <dbReference type="Proteomes" id="UP000028091"/>
    </source>
</evidence>
<organism evidence="4 5">
    <name type="scientific">Bacillus zhangzhouensis</name>
    <dbReference type="NCBI Taxonomy" id="1178540"/>
    <lineage>
        <taxon>Bacteria</taxon>
        <taxon>Bacillati</taxon>
        <taxon>Bacillota</taxon>
        <taxon>Bacilli</taxon>
        <taxon>Bacillales</taxon>
        <taxon>Bacillaceae</taxon>
        <taxon>Bacillus</taxon>
    </lineage>
</organism>
<protein>
    <submittedName>
        <fullName evidence="4">Chemotaxis protein</fullName>
    </submittedName>
</protein>
<dbReference type="EMBL" id="JOTP01000040">
    <property type="protein sequence ID" value="KEP24913.1"/>
    <property type="molecule type" value="Genomic_DNA"/>
</dbReference>
<dbReference type="InterPro" id="IPR004089">
    <property type="entry name" value="MCPsignal_dom"/>
</dbReference>
<dbReference type="Proteomes" id="UP000028091">
    <property type="component" value="Unassembled WGS sequence"/>
</dbReference>
<evidence type="ECO:0000256" key="1">
    <source>
        <dbReference type="ARBA" id="ARBA00023224"/>
    </source>
</evidence>
<dbReference type="PROSITE" id="PS50111">
    <property type="entry name" value="CHEMOTAXIS_TRANSDUC_2"/>
    <property type="match status" value="1"/>
</dbReference>
<dbReference type="PANTHER" id="PTHR32089">
    <property type="entry name" value="METHYL-ACCEPTING CHEMOTAXIS PROTEIN MCPB"/>
    <property type="match status" value="1"/>
</dbReference>
<reference evidence="4 5" key="1">
    <citation type="submission" date="2012-09" db="EMBL/GenBank/DDBJ databases">
        <title>Genome Sequence of Bacillus sp. DW5-4.</title>
        <authorList>
            <person name="Lai Q."/>
            <person name="Liu Y."/>
            <person name="Shao Z."/>
        </authorList>
    </citation>
    <scope>NUCLEOTIDE SEQUENCE [LARGE SCALE GENOMIC DNA]</scope>
    <source>
        <strain evidence="4 5">DW5-4</strain>
    </source>
</reference>
<dbReference type="GO" id="GO:0007165">
    <property type="term" value="P:signal transduction"/>
    <property type="evidence" value="ECO:0007669"/>
    <property type="project" value="UniProtKB-KW"/>
</dbReference>
<feature type="domain" description="Methyl-accepting transducer" evidence="3">
    <location>
        <begin position="125"/>
        <end position="276"/>
    </location>
</feature>